<evidence type="ECO:0000256" key="9">
    <source>
        <dbReference type="RuleBase" id="RU365059"/>
    </source>
</evidence>
<evidence type="ECO:0000256" key="7">
    <source>
        <dbReference type="ARBA" id="ARBA00023242"/>
    </source>
</evidence>
<dbReference type="GO" id="GO:0003924">
    <property type="term" value="F:GTPase activity"/>
    <property type="evidence" value="ECO:0007669"/>
    <property type="project" value="InterPro"/>
</dbReference>
<feature type="region of interest" description="Disordered" evidence="11">
    <location>
        <begin position="311"/>
        <end position="342"/>
    </location>
</feature>
<keyword evidence="3 9" id="KW-0547">Nucleotide-binding</keyword>
<keyword evidence="7" id="KW-0539">Nucleus</keyword>
<evidence type="ECO:0000256" key="3">
    <source>
        <dbReference type="ARBA" id="ARBA00022741"/>
    </source>
</evidence>
<feature type="coiled-coil region" evidence="10">
    <location>
        <begin position="270"/>
        <end position="298"/>
    </location>
</feature>
<dbReference type="PANTHER" id="PTHR21231">
    <property type="entry name" value="XPA-BINDING PROTEIN 1-RELATED"/>
    <property type="match status" value="1"/>
</dbReference>
<protein>
    <recommendedName>
        <fullName evidence="9">GPN-loop GTPase</fullName>
        <ecNumber evidence="9">3.6.5.-</ecNumber>
    </recommendedName>
</protein>
<dbReference type="InterPro" id="IPR003593">
    <property type="entry name" value="AAA+_ATPase"/>
</dbReference>
<feature type="compositionally biased region" description="Acidic residues" evidence="11">
    <location>
        <begin position="316"/>
        <end position="340"/>
    </location>
</feature>
<sequence>MVADGADTASSSPAPATKPTTCIVIGMAGSGKTTFMQRIVSHLAQKNRPSYILNLDPAVSSVPYRVNIDIRDTVDYKSVMENYKLGPNGAIVTSLNLFSTRFDQVVDHIEKAASTLDYVFIDTPGQIEVFTWSASGQIITESLASSCPTVIVYVIDTPRSQSAATFMSNMTYACSIMYKTKLPFLIVFNKIDVVSHQFAEDWMNDIELFEEALQSEKTFMSTLTRSLAFVMEEFYKNIKCVGVSSMTGQGIDEFFTCLDTCVEEYASEYLPFLEERMRERQEEVNKITEQRVEQAKAQMAAPDVVIDAAKSPLAPIEEEPECEDSAATDSNDEPFDNFDYEQDRRDFEEYMAVLRDQQEKTV</sequence>
<dbReference type="SUPFAM" id="SSF52540">
    <property type="entry name" value="P-loop containing nucleoside triphosphate hydrolases"/>
    <property type="match status" value="1"/>
</dbReference>
<dbReference type="PANTHER" id="PTHR21231:SF8">
    <property type="entry name" value="GPN-LOOP GTPASE 1"/>
    <property type="match status" value="1"/>
</dbReference>
<comment type="function">
    <text evidence="8 9">Small GTPase required for proper nuclear import of RNA polymerase II (RNAPII). May act at an RNAP assembly step prior to nuclear import.</text>
</comment>
<feature type="domain" description="AAA+ ATPase" evidence="12">
    <location>
        <begin position="18"/>
        <end position="182"/>
    </location>
</feature>
<comment type="subcellular location">
    <subcellularLocation>
        <location evidence="9">Cytoplasm</location>
    </subcellularLocation>
    <subcellularLocation>
        <location evidence="9">Nucleus</location>
    </subcellularLocation>
</comment>
<dbReference type="SMART" id="SM00382">
    <property type="entry name" value="AAA"/>
    <property type="match status" value="1"/>
</dbReference>
<dbReference type="CDD" id="cd17870">
    <property type="entry name" value="GPN1"/>
    <property type="match status" value="1"/>
</dbReference>
<evidence type="ECO:0000256" key="6">
    <source>
        <dbReference type="ARBA" id="ARBA00023134"/>
    </source>
</evidence>
<proteinExistence type="inferred from homology"/>
<dbReference type="GO" id="GO:0005525">
    <property type="term" value="F:GTP binding"/>
    <property type="evidence" value="ECO:0007669"/>
    <property type="project" value="UniProtKB-KW"/>
</dbReference>
<evidence type="ECO:0000256" key="4">
    <source>
        <dbReference type="ARBA" id="ARBA00022801"/>
    </source>
</evidence>
<reference evidence="13" key="1">
    <citation type="submission" date="2015-04" db="EMBL/GenBank/DDBJ databases">
        <title>The genome sequence of the plant pathogenic Rhizarian Plasmodiophora brassicae reveals insights in its biotrophic life cycle and the origin of chitin synthesis.</title>
        <authorList>
            <person name="Schwelm A."/>
            <person name="Fogelqvist J."/>
            <person name="Knaust A."/>
            <person name="Julke S."/>
            <person name="Lilja T."/>
            <person name="Dhandapani V."/>
            <person name="Bonilla-Rosso G."/>
            <person name="Karlsson M."/>
            <person name="Shevchenko A."/>
            <person name="Choi S.R."/>
            <person name="Kim H.G."/>
            <person name="Park J.Y."/>
            <person name="Lim Y.P."/>
            <person name="Ludwig-Muller J."/>
            <person name="Dixelius C."/>
        </authorList>
    </citation>
    <scope>NUCLEOTIDE SEQUENCE</scope>
    <source>
        <tissue evidence="13">Potato root galls</tissue>
    </source>
</reference>
<dbReference type="GO" id="GO:0005737">
    <property type="term" value="C:cytoplasm"/>
    <property type="evidence" value="ECO:0007669"/>
    <property type="project" value="UniProtKB-SubCell"/>
</dbReference>
<dbReference type="InterPro" id="IPR004130">
    <property type="entry name" value="Gpn"/>
</dbReference>
<organism evidence="13">
    <name type="scientific">Spongospora subterranea</name>
    <dbReference type="NCBI Taxonomy" id="70186"/>
    <lineage>
        <taxon>Eukaryota</taxon>
        <taxon>Sar</taxon>
        <taxon>Rhizaria</taxon>
        <taxon>Endomyxa</taxon>
        <taxon>Phytomyxea</taxon>
        <taxon>Plasmodiophorida</taxon>
        <taxon>Plasmodiophoridae</taxon>
        <taxon>Spongospora</taxon>
    </lineage>
</organism>
<comment type="similarity">
    <text evidence="1 9">Belongs to the GPN-loop GTPase family.</text>
</comment>
<dbReference type="InterPro" id="IPR027417">
    <property type="entry name" value="P-loop_NTPase"/>
</dbReference>
<keyword evidence="6 9" id="KW-0342">GTP-binding</keyword>
<evidence type="ECO:0000259" key="12">
    <source>
        <dbReference type="SMART" id="SM00382"/>
    </source>
</evidence>
<name>A0A0H5RA08_9EUKA</name>
<evidence type="ECO:0000256" key="5">
    <source>
        <dbReference type="ARBA" id="ARBA00023054"/>
    </source>
</evidence>
<dbReference type="EMBL" id="HACM01010476">
    <property type="protein sequence ID" value="CRZ10918.1"/>
    <property type="molecule type" value="Transcribed_RNA"/>
</dbReference>
<evidence type="ECO:0000256" key="2">
    <source>
        <dbReference type="ARBA" id="ARBA00022490"/>
    </source>
</evidence>
<keyword evidence="2 9" id="KW-0963">Cytoplasm</keyword>
<accession>A0A0H5RA08</accession>
<dbReference type="AlphaFoldDB" id="A0A0H5RA08"/>
<dbReference type="Pfam" id="PF03029">
    <property type="entry name" value="ATP_bind_1"/>
    <property type="match status" value="1"/>
</dbReference>
<keyword evidence="4 9" id="KW-0378">Hydrolase</keyword>
<dbReference type="FunFam" id="3.40.50.300:FF:000888">
    <property type="entry name" value="GPN-loop GTPase 1"/>
    <property type="match status" value="1"/>
</dbReference>
<evidence type="ECO:0000256" key="8">
    <source>
        <dbReference type="ARBA" id="ARBA00055682"/>
    </source>
</evidence>
<dbReference type="GO" id="GO:0005634">
    <property type="term" value="C:nucleus"/>
    <property type="evidence" value="ECO:0007669"/>
    <property type="project" value="UniProtKB-SubCell"/>
</dbReference>
<evidence type="ECO:0000256" key="1">
    <source>
        <dbReference type="ARBA" id="ARBA00005290"/>
    </source>
</evidence>
<dbReference type="EC" id="3.6.5.-" evidence="9"/>
<dbReference type="Gene3D" id="3.40.50.300">
    <property type="entry name" value="P-loop containing nucleotide triphosphate hydrolases"/>
    <property type="match status" value="1"/>
</dbReference>
<evidence type="ECO:0000313" key="13">
    <source>
        <dbReference type="EMBL" id="CRZ10918.1"/>
    </source>
</evidence>
<comment type="subunit">
    <text evidence="9">Binds to RNA polymerase II.</text>
</comment>
<keyword evidence="5 10" id="KW-0175">Coiled coil</keyword>
<evidence type="ECO:0000256" key="10">
    <source>
        <dbReference type="SAM" id="Coils"/>
    </source>
</evidence>
<dbReference type="InterPro" id="IPR030230">
    <property type="entry name" value="Gpn1/Npa3/XAB1"/>
</dbReference>
<evidence type="ECO:0000256" key="11">
    <source>
        <dbReference type="SAM" id="MobiDB-lite"/>
    </source>
</evidence>